<gene>
    <name evidence="1" type="ORF">HMPREF0044_1028</name>
</gene>
<evidence type="ECO:0000313" key="1">
    <source>
        <dbReference type="EMBL" id="EEH64009.1"/>
    </source>
</evidence>
<dbReference type="EMBL" id="ACFG01000030">
    <property type="protein sequence ID" value="EEH64009.1"/>
    <property type="molecule type" value="Genomic_DNA"/>
</dbReference>
<keyword evidence="2" id="KW-1185">Reference proteome</keyword>
<evidence type="ECO:0000313" key="2">
    <source>
        <dbReference type="Proteomes" id="UP000010301"/>
    </source>
</evidence>
<proteinExistence type="predicted"/>
<name>C0W0F0_9ACTO</name>
<organism evidence="1 2">
    <name type="scientific">Gleimia coleocanis DSM 15436</name>
    <dbReference type="NCBI Taxonomy" id="525245"/>
    <lineage>
        <taxon>Bacteria</taxon>
        <taxon>Bacillati</taxon>
        <taxon>Actinomycetota</taxon>
        <taxon>Actinomycetes</taxon>
        <taxon>Actinomycetales</taxon>
        <taxon>Actinomycetaceae</taxon>
        <taxon>Gleimia</taxon>
    </lineage>
</organism>
<accession>C0W0F0</accession>
<comment type="caution">
    <text evidence="1">The sequence shown here is derived from an EMBL/GenBank/DDBJ whole genome shotgun (WGS) entry which is preliminary data.</text>
</comment>
<protein>
    <submittedName>
        <fullName evidence="1">Uncharacterized protein</fullName>
    </submittedName>
</protein>
<dbReference type="Proteomes" id="UP000010301">
    <property type="component" value="Unassembled WGS sequence"/>
</dbReference>
<dbReference type="HOGENOM" id="CLU_1912562_0_0_11"/>
<sequence>MDGAPVSLQELYANLQPGALENYLNKNPGAFQIETDPGFKFTAIVKPSEDFQADYSLGEIVKIIPVCKGDNVAVTMFMNGKESGSGECSTPSIAWTIPADFELKNPVFRFETPGADYAEIAIFQKSDGTYCW</sequence>
<reference evidence="1 2" key="1">
    <citation type="submission" date="2009-01" db="EMBL/GenBank/DDBJ databases">
        <authorList>
            <person name="Qin X."/>
            <person name="Bachman B."/>
            <person name="Battles P."/>
            <person name="Bell A."/>
            <person name="Bess C."/>
            <person name="Bickham C."/>
            <person name="Chaboub L."/>
            <person name="Chen D."/>
            <person name="Coyle M."/>
            <person name="Deiros D.R."/>
            <person name="Dinh H."/>
            <person name="Forbes L."/>
            <person name="Fowler G."/>
            <person name="Francisco L."/>
            <person name="Fu Q."/>
            <person name="Gubbala S."/>
            <person name="Hale W."/>
            <person name="Han Y."/>
            <person name="Hemphill L."/>
            <person name="Highlander S.K."/>
            <person name="Hirani K."/>
            <person name="Hogues M."/>
            <person name="Jackson L."/>
            <person name="Jakkamsetti A."/>
            <person name="Javaid M."/>
            <person name="Jiang H."/>
            <person name="Korchina V."/>
            <person name="Kovar C."/>
            <person name="Lara F."/>
            <person name="Lee S."/>
            <person name="Mata R."/>
            <person name="Mathew T."/>
            <person name="Moen C."/>
            <person name="Morales K."/>
            <person name="Munidasa M."/>
            <person name="Nazareth L."/>
            <person name="Ngo R."/>
            <person name="Nguyen L."/>
            <person name="Okwuonu G."/>
            <person name="Ongeri F."/>
            <person name="Patil S."/>
            <person name="Petrosino J."/>
            <person name="Pham C."/>
            <person name="Pham P."/>
            <person name="Pu L.-L."/>
            <person name="Puazo M."/>
            <person name="Raj R."/>
            <person name="Reid J."/>
            <person name="Rouhana J."/>
            <person name="Saada N."/>
            <person name="Shang Y."/>
            <person name="Simmons D."/>
            <person name="Thornton R."/>
            <person name="Warren J."/>
            <person name="Weissenberger G."/>
            <person name="Zhang J."/>
            <person name="Zhang L."/>
            <person name="Zhou C."/>
            <person name="Zhu D."/>
            <person name="Muzny D."/>
            <person name="Worley K."/>
            <person name="Gibbs R."/>
        </authorList>
    </citation>
    <scope>NUCLEOTIDE SEQUENCE [LARGE SCALE GENOMIC DNA]</scope>
    <source>
        <strain evidence="1 2">DSM 15436</strain>
    </source>
</reference>
<dbReference type="AlphaFoldDB" id="C0W0F0"/>